<evidence type="ECO:0000313" key="1">
    <source>
        <dbReference type="EMBL" id="ACV25408.1"/>
    </source>
</evidence>
<keyword evidence="1" id="KW-0614">Plasmid</keyword>
<dbReference type="Proteomes" id="UP000001495">
    <property type="component" value="Plasmid pMEFER01"/>
</dbReference>
<dbReference type="HOGENOM" id="CLU_2490442_0_0_2"/>
<reference evidence="1" key="1">
    <citation type="submission" date="2009-08" db="EMBL/GenBank/DDBJ databases">
        <title>Complete sequence of plasmid of Methanocaldococcus fervens AG86.</title>
        <authorList>
            <consortium name="US DOE Joint Genome Institute"/>
            <person name="Lucas S."/>
            <person name="Copeland A."/>
            <person name="Lapidus A."/>
            <person name="Glavina del Rio T."/>
            <person name="Tice H."/>
            <person name="Bruce D."/>
            <person name="Goodwin L."/>
            <person name="Pitluck S."/>
            <person name="Chertkov O."/>
            <person name="Detter J.C."/>
            <person name="Han C."/>
            <person name="Tapia R."/>
            <person name="Larimer F."/>
            <person name="Land M."/>
            <person name="Hauser L."/>
            <person name="Kyrpides N."/>
            <person name="Ovchinnikova G."/>
            <person name="Lupa-Sieprawska M."/>
            <person name="Whitman W.B."/>
        </authorList>
    </citation>
    <scope>NUCLEOTIDE SEQUENCE [LARGE SCALE GENOMIC DNA]</scope>
    <source>
        <strain evidence="1">AG86</strain>
        <plasmid evidence="1">pMEFER01</plasmid>
    </source>
</reference>
<evidence type="ECO:0000313" key="2">
    <source>
        <dbReference type="Proteomes" id="UP000001495"/>
    </source>
</evidence>
<keyword evidence="2" id="KW-1185">Reference proteome</keyword>
<dbReference type="EMBL" id="CP001697">
    <property type="protein sequence ID" value="ACV25408.1"/>
    <property type="molecule type" value="Genomic_DNA"/>
</dbReference>
<dbReference type="RefSeq" id="WP_012795052.1">
    <property type="nucleotide sequence ID" value="NC_013157.1"/>
</dbReference>
<dbReference type="GeneID" id="8366313"/>
<geneLocation type="plasmid" evidence="1 2">
    <name>pMEFER01</name>
</geneLocation>
<sequence length="86" mass="10608">MPYVQCCYYCKNVFRCPKRCPNDLYRCQFCAWHVEEPCKDFEEVKYEEIEELVKKVFGRFFEELKKNKMEEAVEILYYDIVRTILP</sequence>
<gene>
    <name evidence="1" type="ORF">Mefer_1605</name>
</gene>
<dbReference type="KEGG" id="mfe:Mefer_1605"/>
<protein>
    <submittedName>
        <fullName evidence="1">Uncharacterized protein</fullName>
    </submittedName>
</protein>
<name>C7P9Q1_METFA</name>
<organism evidence="1 2">
    <name type="scientific">Methanocaldococcus fervens (strain DSM 4213 / JCM 15782 / AG86)</name>
    <name type="common">Methanococcus fervens</name>
    <dbReference type="NCBI Taxonomy" id="573064"/>
    <lineage>
        <taxon>Archaea</taxon>
        <taxon>Methanobacteriati</taxon>
        <taxon>Methanobacteriota</taxon>
        <taxon>Methanomada group</taxon>
        <taxon>Methanococci</taxon>
        <taxon>Methanococcales</taxon>
        <taxon>Methanocaldococcaceae</taxon>
        <taxon>Methanocaldococcus</taxon>
    </lineage>
</organism>
<proteinExistence type="predicted"/>
<dbReference type="AlphaFoldDB" id="C7P9Q1"/>
<accession>C7P9Q1</accession>